<keyword evidence="4" id="KW-0597">Phosphoprotein</keyword>
<keyword evidence="7 12" id="KW-0418">Kinase</keyword>
<dbReference type="SMART" id="SM00387">
    <property type="entry name" value="HATPase_c"/>
    <property type="match status" value="1"/>
</dbReference>
<keyword evidence="5" id="KW-0808">Transferase</keyword>
<dbReference type="Pfam" id="PF02518">
    <property type="entry name" value="HATPase_c"/>
    <property type="match status" value="1"/>
</dbReference>
<comment type="caution">
    <text evidence="12">The sequence shown here is derived from an EMBL/GenBank/DDBJ whole genome shotgun (WGS) entry which is preliminary data.</text>
</comment>
<evidence type="ECO:0000256" key="6">
    <source>
        <dbReference type="ARBA" id="ARBA00022692"/>
    </source>
</evidence>
<dbReference type="InterPro" id="IPR004358">
    <property type="entry name" value="Sig_transdc_His_kin-like_C"/>
</dbReference>
<sequence length="448" mass="48659">MTSLRGRAVIGGILWAAVTILLGFAGLQSFVDQGAEERFDELLRTRLSQVVTAVENVAATNPEAIEGAVADPVFMRSMSGLYWQVENELGQVFRSASLDDHVLPRPRMVADEAANDRFLGPMGDPVRAMSRRLTLDDGSLWHVQVAKSMRGLQQELAQLREIMLTAFTFVIVIGVVGALLQVTVALRPIEKLRRDVQQRWTSEGGLDHGKYPEEVAPLVYDIDTLLTRNREIVQQSRKQAADLGHAIKTPAAIMRNELDALARAGQPVGEAIAALDRLDAQLKRAFGRMRAQTGIAAQPAVTEMDRSLGRMVCAFSDMAAQRNLTLTAQYPPGGRLRMDPTDLEEVLGNLLDNALKWASTTIRLTATPQADVVTITIEDDGPGIPPEQIALAMGSGQRLDIAKPGTGLGLSITSDLLQAYGSALLVDQSVDLGGLRVRFRLQSVQPQG</sequence>
<protein>
    <recommendedName>
        <fullName evidence="3">histidine kinase</fullName>
        <ecNumber evidence="3">2.7.13.3</ecNumber>
    </recommendedName>
</protein>
<feature type="domain" description="Histidine kinase" evidence="11">
    <location>
        <begin position="242"/>
        <end position="445"/>
    </location>
</feature>
<reference evidence="12 13" key="1">
    <citation type="submission" date="2006-01" db="EMBL/GenBank/DDBJ databases">
        <authorList>
            <person name="Hagstrom A."/>
            <person name="Ferriera S."/>
            <person name="Johnson J."/>
            <person name="Kravitz S."/>
            <person name="Halpern A."/>
            <person name="Remington K."/>
            <person name="Beeson K."/>
            <person name="Tran B."/>
            <person name="Rogers Y.-H."/>
            <person name="Friedman R."/>
            <person name="Venter J.C."/>
        </authorList>
    </citation>
    <scope>NUCLEOTIDE SEQUENCE [LARGE SCALE GENOMIC DNA]</scope>
    <source>
        <strain evidence="12 13">SKA53</strain>
    </source>
</reference>
<evidence type="ECO:0000256" key="4">
    <source>
        <dbReference type="ARBA" id="ARBA00022553"/>
    </source>
</evidence>
<evidence type="ECO:0000256" key="5">
    <source>
        <dbReference type="ARBA" id="ARBA00022679"/>
    </source>
</evidence>
<accession>A3V309</accession>
<evidence type="ECO:0000256" key="9">
    <source>
        <dbReference type="ARBA" id="ARBA00023136"/>
    </source>
</evidence>
<dbReference type="PANTHER" id="PTHR45436">
    <property type="entry name" value="SENSOR HISTIDINE KINASE YKOH"/>
    <property type="match status" value="1"/>
</dbReference>
<dbReference type="InterPro" id="IPR036890">
    <property type="entry name" value="HATPase_C_sf"/>
</dbReference>
<evidence type="ECO:0000256" key="1">
    <source>
        <dbReference type="ARBA" id="ARBA00000085"/>
    </source>
</evidence>
<evidence type="ECO:0000256" key="2">
    <source>
        <dbReference type="ARBA" id="ARBA00004370"/>
    </source>
</evidence>
<feature type="transmembrane region" description="Helical" evidence="10">
    <location>
        <begin position="162"/>
        <end position="186"/>
    </location>
</feature>
<dbReference type="STRING" id="314232.SKA53_12923"/>
<evidence type="ECO:0000313" key="12">
    <source>
        <dbReference type="EMBL" id="EAQ07740.1"/>
    </source>
</evidence>
<dbReference type="SUPFAM" id="SSF55874">
    <property type="entry name" value="ATPase domain of HSP90 chaperone/DNA topoisomerase II/histidine kinase"/>
    <property type="match status" value="1"/>
</dbReference>
<dbReference type="eggNOG" id="COG0642">
    <property type="taxonomic scope" value="Bacteria"/>
</dbReference>
<keyword evidence="9 10" id="KW-0472">Membrane</keyword>
<dbReference type="EMBL" id="AAMS01000002">
    <property type="protein sequence ID" value="EAQ07740.1"/>
    <property type="molecule type" value="Genomic_DNA"/>
</dbReference>
<evidence type="ECO:0000256" key="7">
    <source>
        <dbReference type="ARBA" id="ARBA00022777"/>
    </source>
</evidence>
<dbReference type="GO" id="GO:0004673">
    <property type="term" value="F:protein histidine kinase activity"/>
    <property type="evidence" value="ECO:0007669"/>
    <property type="project" value="UniProtKB-EC"/>
</dbReference>
<comment type="catalytic activity">
    <reaction evidence="1">
        <text>ATP + protein L-histidine = ADP + protein N-phospho-L-histidine.</text>
        <dbReference type="EC" id="2.7.13.3"/>
    </reaction>
</comment>
<evidence type="ECO:0000313" key="13">
    <source>
        <dbReference type="Proteomes" id="UP000004507"/>
    </source>
</evidence>
<evidence type="ECO:0000256" key="10">
    <source>
        <dbReference type="SAM" id="Phobius"/>
    </source>
</evidence>
<dbReference type="AlphaFoldDB" id="A3V309"/>
<gene>
    <name evidence="12" type="ORF">SKA53_12923</name>
</gene>
<dbReference type="PANTHER" id="PTHR45436:SF5">
    <property type="entry name" value="SENSOR HISTIDINE KINASE TRCS"/>
    <property type="match status" value="1"/>
</dbReference>
<dbReference type="PROSITE" id="PS50109">
    <property type="entry name" value="HIS_KIN"/>
    <property type="match status" value="1"/>
</dbReference>
<keyword evidence="8 10" id="KW-1133">Transmembrane helix</keyword>
<dbReference type="InterPro" id="IPR003594">
    <property type="entry name" value="HATPase_dom"/>
</dbReference>
<dbReference type="HOGENOM" id="CLU_000445_42_3_5"/>
<proteinExistence type="predicted"/>
<feature type="transmembrane region" description="Helical" evidence="10">
    <location>
        <begin position="12"/>
        <end position="31"/>
    </location>
</feature>
<dbReference type="EC" id="2.7.13.3" evidence="3"/>
<dbReference type="InterPro" id="IPR050428">
    <property type="entry name" value="TCS_sensor_his_kinase"/>
</dbReference>
<evidence type="ECO:0000256" key="8">
    <source>
        <dbReference type="ARBA" id="ARBA00022989"/>
    </source>
</evidence>
<dbReference type="GO" id="GO:0005886">
    <property type="term" value="C:plasma membrane"/>
    <property type="evidence" value="ECO:0007669"/>
    <property type="project" value="TreeGrafter"/>
</dbReference>
<dbReference type="InterPro" id="IPR005467">
    <property type="entry name" value="His_kinase_dom"/>
</dbReference>
<dbReference type="GO" id="GO:0000160">
    <property type="term" value="P:phosphorelay signal transduction system"/>
    <property type="evidence" value="ECO:0007669"/>
    <property type="project" value="TreeGrafter"/>
</dbReference>
<dbReference type="PRINTS" id="PR00344">
    <property type="entry name" value="BCTRLSENSOR"/>
</dbReference>
<name>A3V309_9RHOB</name>
<evidence type="ECO:0000256" key="3">
    <source>
        <dbReference type="ARBA" id="ARBA00012438"/>
    </source>
</evidence>
<organism evidence="12 13">
    <name type="scientific">Yoonia vestfoldensis SKA53</name>
    <dbReference type="NCBI Taxonomy" id="314232"/>
    <lineage>
        <taxon>Bacteria</taxon>
        <taxon>Pseudomonadati</taxon>
        <taxon>Pseudomonadota</taxon>
        <taxon>Alphaproteobacteria</taxon>
        <taxon>Rhodobacterales</taxon>
        <taxon>Paracoccaceae</taxon>
        <taxon>Yoonia</taxon>
    </lineage>
</organism>
<keyword evidence="6 10" id="KW-0812">Transmembrane</keyword>
<dbReference type="RefSeq" id="WP_007206526.1">
    <property type="nucleotide sequence ID" value="NZ_CH672414.1"/>
</dbReference>
<evidence type="ECO:0000259" key="11">
    <source>
        <dbReference type="PROSITE" id="PS50109"/>
    </source>
</evidence>
<comment type="subcellular location">
    <subcellularLocation>
        <location evidence="2">Membrane</location>
    </subcellularLocation>
</comment>
<keyword evidence="13" id="KW-1185">Reference proteome</keyword>
<dbReference type="OrthoDB" id="9815202at2"/>
<dbReference type="Gene3D" id="3.30.565.10">
    <property type="entry name" value="Histidine kinase-like ATPase, C-terminal domain"/>
    <property type="match status" value="1"/>
</dbReference>
<dbReference type="Proteomes" id="UP000004507">
    <property type="component" value="Unassembled WGS sequence"/>
</dbReference>